<dbReference type="PROSITE" id="PS00680">
    <property type="entry name" value="MAP_1"/>
    <property type="match status" value="1"/>
</dbReference>
<feature type="binding site" evidence="5">
    <location>
        <position position="202"/>
    </location>
    <ligand>
        <name>a divalent metal cation</name>
        <dbReference type="ChEBI" id="CHEBI:60240"/>
        <label>1</label>
    </ligand>
</feature>
<dbReference type="AlphaFoldDB" id="A0A0J0XIN2"/>
<evidence type="ECO:0000256" key="6">
    <source>
        <dbReference type="RuleBase" id="RU003653"/>
    </source>
</evidence>
<evidence type="ECO:0000256" key="5">
    <source>
        <dbReference type="HAMAP-Rule" id="MF_03174"/>
    </source>
</evidence>
<protein>
    <recommendedName>
        <fullName evidence="6">Methionine aminopeptidase</fullName>
        <ecNumber evidence="6">3.4.11.18</ecNumber>
    </recommendedName>
</protein>
<feature type="binding site" evidence="5">
    <location>
        <position position="174"/>
    </location>
    <ligand>
        <name>substrate</name>
    </ligand>
</feature>
<dbReference type="STRING" id="879819.A0A0J0XIN2"/>
<feature type="binding site" evidence="5">
    <location>
        <position position="202"/>
    </location>
    <ligand>
        <name>a divalent metal cation</name>
        <dbReference type="ChEBI" id="CHEBI:60240"/>
        <label>2</label>
        <note>catalytic</note>
    </ligand>
</feature>
<proteinExistence type="inferred from homology"/>
<gene>
    <name evidence="8" type="ORF">CC85DRAFT_138318</name>
</gene>
<sequence>MTTAVRALRATASTRRVLSVSRSRCFSYSAPHADWPHNTPSPSQFGTYAVLSPASAMQVYPDPRPVPESIPRPAYVPSNYFTAPIWEHLPGGEEVGADGIKLGSDEEKGVRAAGRLAGEVLAAVGKVIEPGMTTDDIDAVVHEMAVKHGAYPSPLGYSHFPRSCTTSVNNVIAHGIPDSRPLLATDIVNVDITLYYNGFHGDTSATFVLPAADAPGRELVRVTRESLELAIDVCGPGKSYASIGRVIEEHARKHGMSVNTQFVGHGIGRKFHAYPHILHHKNHERALMKPGDCFTIEPPLVQGSRPRGGLWDDGWTVATDTGARSAQFEHQILITETGADVLTRVT</sequence>
<feature type="binding site" evidence="5">
    <location>
        <position position="297"/>
    </location>
    <ligand>
        <name>a divalent metal cation</name>
        <dbReference type="ChEBI" id="CHEBI:60240"/>
        <label>2</label>
        <note>catalytic</note>
    </ligand>
</feature>
<dbReference type="EMBL" id="KQ087226">
    <property type="protein sequence ID" value="KLT40933.1"/>
    <property type="molecule type" value="Genomic_DNA"/>
</dbReference>
<evidence type="ECO:0000313" key="8">
    <source>
        <dbReference type="EMBL" id="KLT40933.1"/>
    </source>
</evidence>
<keyword evidence="2 5" id="KW-0645">Protease</keyword>
<name>A0A0J0XIN2_9TREE</name>
<dbReference type="GO" id="GO:0006508">
    <property type="term" value="P:proteolysis"/>
    <property type="evidence" value="ECO:0007669"/>
    <property type="project" value="UniProtKB-KW"/>
</dbReference>
<dbReference type="OrthoDB" id="3209743at2759"/>
<dbReference type="Gene3D" id="3.90.230.10">
    <property type="entry name" value="Creatinase/methionine aminopeptidase superfamily"/>
    <property type="match status" value="1"/>
</dbReference>
<evidence type="ECO:0000256" key="1">
    <source>
        <dbReference type="ARBA" id="ARBA00022438"/>
    </source>
</evidence>
<evidence type="ECO:0000256" key="3">
    <source>
        <dbReference type="ARBA" id="ARBA00022723"/>
    </source>
</evidence>
<dbReference type="GO" id="GO:0046872">
    <property type="term" value="F:metal ion binding"/>
    <property type="evidence" value="ECO:0007669"/>
    <property type="project" value="UniProtKB-UniRule"/>
</dbReference>
<dbReference type="HAMAP" id="MF_01974">
    <property type="entry name" value="MetAP_1"/>
    <property type="match status" value="1"/>
</dbReference>
<keyword evidence="9" id="KW-1185">Reference proteome</keyword>
<comment type="cofactor">
    <cofactor evidence="5">
        <name>Co(2+)</name>
        <dbReference type="ChEBI" id="CHEBI:48828"/>
    </cofactor>
    <cofactor evidence="5">
        <name>Zn(2+)</name>
        <dbReference type="ChEBI" id="CHEBI:29105"/>
    </cofactor>
    <cofactor evidence="5">
        <name>Mn(2+)</name>
        <dbReference type="ChEBI" id="CHEBI:29035"/>
    </cofactor>
    <cofactor evidence="5">
        <name>Fe(2+)</name>
        <dbReference type="ChEBI" id="CHEBI:29033"/>
    </cofactor>
    <text evidence="5">Binds 2 divalent metal cations per subunit. Has a high-affinity and a low affinity metal-binding site. The true nature of the physiological cofactor is under debate. The enzyme is active with cobalt, zinc, manganese or divalent iron ions. Most likely, methionine aminopeptidases function as mononuclear Fe(2+)-metalloproteases under physiological conditions, and the catalytically relevant metal-binding site has been assigned to the histidine-containing high-affinity site.</text>
</comment>
<dbReference type="CDD" id="cd01086">
    <property type="entry name" value="MetAP1"/>
    <property type="match status" value="1"/>
</dbReference>
<reference evidence="8 9" key="1">
    <citation type="submission" date="2015-03" db="EMBL/GenBank/DDBJ databases">
        <title>Genomics and transcriptomics of the oil-accumulating basidiomycete yeast T. oleaginosus allow insights into substrate utilization and the diverse evolutionary trajectories of mating systems in fungi.</title>
        <authorList>
            <consortium name="DOE Joint Genome Institute"/>
            <person name="Kourist R."/>
            <person name="Kracht O."/>
            <person name="Bracharz F."/>
            <person name="Lipzen A."/>
            <person name="Nolan M."/>
            <person name="Ohm R."/>
            <person name="Grigoriev I."/>
            <person name="Sun S."/>
            <person name="Heitman J."/>
            <person name="Bruck T."/>
            <person name="Nowrousian M."/>
        </authorList>
    </citation>
    <scope>NUCLEOTIDE SEQUENCE [LARGE SCALE GENOMIC DNA]</scope>
    <source>
        <strain evidence="8 9">IBC0246</strain>
    </source>
</reference>
<keyword evidence="3 5" id="KW-0479">Metal-binding</keyword>
<dbReference type="PANTHER" id="PTHR43330">
    <property type="entry name" value="METHIONINE AMINOPEPTIDASE"/>
    <property type="match status" value="1"/>
</dbReference>
<dbReference type="InterPro" id="IPR002467">
    <property type="entry name" value="Pept_M24A_MAP1"/>
</dbReference>
<dbReference type="Proteomes" id="UP000053611">
    <property type="component" value="Unassembled WGS sequence"/>
</dbReference>
<comment type="similarity">
    <text evidence="5">Belongs to the peptidase M24A family. Methionine aminopeptidase type 1 subfamily.</text>
</comment>
<keyword evidence="4 5" id="KW-0378">Hydrolase</keyword>
<evidence type="ECO:0000259" key="7">
    <source>
        <dbReference type="Pfam" id="PF00557"/>
    </source>
</evidence>
<dbReference type="InterPro" id="IPR000994">
    <property type="entry name" value="Pept_M24"/>
</dbReference>
<dbReference type="NCBIfam" id="TIGR00500">
    <property type="entry name" value="met_pdase_I"/>
    <property type="match status" value="1"/>
</dbReference>
<evidence type="ECO:0000313" key="9">
    <source>
        <dbReference type="Proteomes" id="UP000053611"/>
    </source>
</evidence>
<feature type="binding site" evidence="5">
    <location>
        <position position="329"/>
    </location>
    <ligand>
        <name>a divalent metal cation</name>
        <dbReference type="ChEBI" id="CHEBI:60240"/>
        <label>1</label>
    </ligand>
</feature>
<evidence type="ECO:0000256" key="4">
    <source>
        <dbReference type="ARBA" id="ARBA00022801"/>
    </source>
</evidence>
<dbReference type="PANTHER" id="PTHR43330:SF8">
    <property type="entry name" value="METHIONINE AMINOPEPTIDASE 1D, MITOCHONDRIAL"/>
    <property type="match status" value="1"/>
</dbReference>
<dbReference type="EC" id="3.4.11.18" evidence="6"/>
<dbReference type="InterPro" id="IPR001714">
    <property type="entry name" value="Pept_M24_MAP"/>
</dbReference>
<comment type="catalytic activity">
    <reaction evidence="5 6">
        <text>Release of N-terminal amino acids, preferentially methionine, from peptides and arylamides.</text>
        <dbReference type="EC" id="3.4.11.18"/>
    </reaction>
</comment>
<keyword evidence="1 5" id="KW-0031">Aminopeptidase</keyword>
<dbReference type="SUPFAM" id="SSF55920">
    <property type="entry name" value="Creatinase/aminopeptidase"/>
    <property type="match status" value="1"/>
</dbReference>
<dbReference type="GO" id="GO:0004239">
    <property type="term" value="F:initiator methionyl aminopeptidase activity"/>
    <property type="evidence" value="ECO:0007669"/>
    <property type="project" value="UniProtKB-UniRule"/>
</dbReference>
<evidence type="ECO:0000256" key="2">
    <source>
        <dbReference type="ARBA" id="ARBA00022670"/>
    </source>
</evidence>
<dbReference type="PRINTS" id="PR00599">
    <property type="entry name" value="MAPEPTIDASE"/>
</dbReference>
<dbReference type="Pfam" id="PF00557">
    <property type="entry name" value="Peptidase_M24"/>
    <property type="match status" value="1"/>
</dbReference>
<organism evidence="8 9">
    <name type="scientific">Cutaneotrichosporon oleaginosum</name>
    <dbReference type="NCBI Taxonomy" id="879819"/>
    <lineage>
        <taxon>Eukaryota</taxon>
        <taxon>Fungi</taxon>
        <taxon>Dikarya</taxon>
        <taxon>Basidiomycota</taxon>
        <taxon>Agaricomycotina</taxon>
        <taxon>Tremellomycetes</taxon>
        <taxon>Trichosporonales</taxon>
        <taxon>Trichosporonaceae</taxon>
        <taxon>Cutaneotrichosporon</taxon>
    </lineage>
</organism>
<feature type="binding site" evidence="5">
    <location>
        <position position="265"/>
    </location>
    <ligand>
        <name>a divalent metal cation</name>
        <dbReference type="ChEBI" id="CHEBI:60240"/>
        <label>2</label>
        <note>catalytic</note>
    </ligand>
</feature>
<accession>A0A0J0XIN2</accession>
<feature type="domain" description="Peptidase M24" evidence="7">
    <location>
        <begin position="109"/>
        <end position="336"/>
    </location>
</feature>
<comment type="function">
    <text evidence="6">Cotranslationally removes the N-terminal methionine from nascent proteins. The N-terminal methionine is often cleaved when the second residue in the primary sequence is small and uncharged (Met-Ala-, Cys, Gly, Pro, Ser, Thr, or Val).</text>
</comment>
<feature type="binding site" evidence="5">
    <location>
        <position position="329"/>
    </location>
    <ligand>
        <name>a divalent metal cation</name>
        <dbReference type="ChEBI" id="CHEBI:60240"/>
        <label>2</label>
        <note>catalytic</note>
    </ligand>
</feature>
<dbReference type="GO" id="GO:0070006">
    <property type="term" value="F:metalloaminopeptidase activity"/>
    <property type="evidence" value="ECO:0007669"/>
    <property type="project" value="UniProtKB-UniRule"/>
</dbReference>
<feature type="binding site" evidence="5">
    <location>
        <position position="272"/>
    </location>
    <ligand>
        <name>substrate</name>
    </ligand>
</feature>
<feature type="binding site" evidence="5">
    <location>
        <position position="191"/>
    </location>
    <ligand>
        <name>a divalent metal cation</name>
        <dbReference type="ChEBI" id="CHEBI:60240"/>
        <label>1</label>
    </ligand>
</feature>
<dbReference type="InterPro" id="IPR036005">
    <property type="entry name" value="Creatinase/aminopeptidase-like"/>
</dbReference>